<dbReference type="AlphaFoldDB" id="A0AAJ0C1C3"/>
<dbReference type="Gene3D" id="1.10.3210.10">
    <property type="entry name" value="Hypothetical protein af1432"/>
    <property type="match status" value="1"/>
</dbReference>
<reference evidence="2" key="1">
    <citation type="submission" date="2023-06" db="EMBL/GenBank/DDBJ databases">
        <title>Genome-scale phylogeny and comparative genomics of the fungal order Sordariales.</title>
        <authorList>
            <consortium name="Lawrence Berkeley National Laboratory"/>
            <person name="Hensen N."/>
            <person name="Bonometti L."/>
            <person name="Westerberg I."/>
            <person name="Brannstrom I.O."/>
            <person name="Guillou S."/>
            <person name="Cros-Aarteil S."/>
            <person name="Calhoun S."/>
            <person name="Haridas S."/>
            <person name="Kuo A."/>
            <person name="Mondo S."/>
            <person name="Pangilinan J."/>
            <person name="Riley R."/>
            <person name="Labutti K."/>
            <person name="Andreopoulos B."/>
            <person name="Lipzen A."/>
            <person name="Chen C."/>
            <person name="Yanf M."/>
            <person name="Daum C."/>
            <person name="Ng V."/>
            <person name="Clum A."/>
            <person name="Steindorff A."/>
            <person name="Ohm R."/>
            <person name="Martin F."/>
            <person name="Silar P."/>
            <person name="Natvig D."/>
            <person name="Lalanne C."/>
            <person name="Gautier V."/>
            <person name="Ament-Velasquez S.L."/>
            <person name="Kruys A."/>
            <person name="Hutchinson M.I."/>
            <person name="Powell A.J."/>
            <person name="Barry K."/>
            <person name="Miller A.N."/>
            <person name="Grigoriev I.V."/>
            <person name="Debuchy R."/>
            <person name="Gladieux P."/>
            <person name="Thoren M.H."/>
            <person name="Johannesson H."/>
        </authorList>
    </citation>
    <scope>NUCLEOTIDE SEQUENCE</scope>
    <source>
        <strain evidence="2">8032-3</strain>
    </source>
</reference>
<dbReference type="InterPro" id="IPR006674">
    <property type="entry name" value="HD_domain"/>
</dbReference>
<organism evidence="2 3">
    <name type="scientific">Phialemonium atrogriseum</name>
    <dbReference type="NCBI Taxonomy" id="1093897"/>
    <lineage>
        <taxon>Eukaryota</taxon>
        <taxon>Fungi</taxon>
        <taxon>Dikarya</taxon>
        <taxon>Ascomycota</taxon>
        <taxon>Pezizomycotina</taxon>
        <taxon>Sordariomycetes</taxon>
        <taxon>Sordariomycetidae</taxon>
        <taxon>Cephalothecales</taxon>
        <taxon>Cephalothecaceae</taxon>
        <taxon>Phialemonium</taxon>
    </lineage>
</organism>
<dbReference type="InterPro" id="IPR017771">
    <property type="entry name" value="Cyanamide_hydratase_HD"/>
</dbReference>
<dbReference type="GeneID" id="85310888"/>
<gene>
    <name evidence="2" type="ORF">QBC33DRAFT_536329</name>
</gene>
<dbReference type="CDD" id="cd00077">
    <property type="entry name" value="HDc"/>
    <property type="match status" value="1"/>
</dbReference>
<dbReference type="RefSeq" id="XP_060284343.1">
    <property type="nucleotide sequence ID" value="XM_060427701.1"/>
</dbReference>
<keyword evidence="3" id="KW-1185">Reference proteome</keyword>
<dbReference type="SUPFAM" id="SSF109604">
    <property type="entry name" value="HD-domain/PDEase-like"/>
    <property type="match status" value="1"/>
</dbReference>
<evidence type="ECO:0000313" key="2">
    <source>
        <dbReference type="EMBL" id="KAK1768130.1"/>
    </source>
</evidence>
<dbReference type="Pfam" id="PF01966">
    <property type="entry name" value="HD"/>
    <property type="match status" value="1"/>
</dbReference>
<comment type="caution">
    <text evidence="2">The sequence shown here is derived from an EMBL/GenBank/DDBJ whole genome shotgun (WGS) entry which is preliminary data.</text>
</comment>
<evidence type="ECO:0000313" key="3">
    <source>
        <dbReference type="Proteomes" id="UP001244011"/>
    </source>
</evidence>
<protein>
    <submittedName>
        <fullName evidence="2">Urea hydro-lyase cyanamide</fullName>
    </submittedName>
</protein>
<sequence>MASSSDPITVHGWTAVPRDTSILLGGKEYIHKPEPLLIKDMKFPSEDPLVTRIQEYAREKLPPQTYNHSMRVYYFATAILHQQFPSHATTLSPSTLALATLLHDIGTTPSNLRTTRLSFEFHGGLLAHSLLLQRATSSSPAPAVAQAESVAEAIWRHQDLGMTGTITLLGQLLQLATLHDNVGGNPGLVHAATRADAHAAFPRHGWARCFAGVVRDEVGLKPWAHTTALGVDEFPAAVLGNGLMAEFDDEVGGE</sequence>
<proteinExistence type="predicted"/>
<dbReference type="Proteomes" id="UP001244011">
    <property type="component" value="Unassembled WGS sequence"/>
</dbReference>
<dbReference type="NCBIfam" id="TIGR03401">
    <property type="entry name" value="cyanamide_fam"/>
    <property type="match status" value="1"/>
</dbReference>
<dbReference type="SMART" id="SM00471">
    <property type="entry name" value="HDc"/>
    <property type="match status" value="1"/>
</dbReference>
<dbReference type="EMBL" id="MU839006">
    <property type="protein sequence ID" value="KAK1768130.1"/>
    <property type="molecule type" value="Genomic_DNA"/>
</dbReference>
<dbReference type="InterPro" id="IPR003607">
    <property type="entry name" value="HD/PDEase_dom"/>
</dbReference>
<accession>A0AAJ0C1C3</accession>
<dbReference type="PROSITE" id="PS51831">
    <property type="entry name" value="HD"/>
    <property type="match status" value="1"/>
</dbReference>
<dbReference type="PANTHER" id="PTHR35569">
    <property type="entry name" value="CYANAMIDE HYDRATASE DDI2-RELATED"/>
    <property type="match status" value="1"/>
</dbReference>
<feature type="domain" description="HD" evidence="1">
    <location>
        <begin position="65"/>
        <end position="182"/>
    </location>
</feature>
<name>A0AAJ0C1C3_9PEZI</name>
<evidence type="ECO:0000259" key="1">
    <source>
        <dbReference type="PROSITE" id="PS51831"/>
    </source>
</evidence>
<dbReference type="PANTHER" id="PTHR35569:SF1">
    <property type="entry name" value="CYANAMIDE HYDRATASE DDI2-RELATED"/>
    <property type="match status" value="1"/>
</dbReference>